<dbReference type="RefSeq" id="XP_020045985.1">
    <property type="nucleotide sequence ID" value="XM_020193700.1"/>
</dbReference>
<dbReference type="InParanoid" id="A0A1D2VD99"/>
<name>A0A1D2VD99_9ASCO</name>
<accession>A0A1D2VD99</accession>
<protein>
    <submittedName>
        <fullName evidence="1">Uncharacterized protein</fullName>
    </submittedName>
</protein>
<proteinExistence type="predicted"/>
<dbReference type="Proteomes" id="UP000095038">
    <property type="component" value="Unassembled WGS sequence"/>
</dbReference>
<organism evidence="1 2">
    <name type="scientific">Ascoidea rubescens DSM 1968</name>
    <dbReference type="NCBI Taxonomy" id="1344418"/>
    <lineage>
        <taxon>Eukaryota</taxon>
        <taxon>Fungi</taxon>
        <taxon>Dikarya</taxon>
        <taxon>Ascomycota</taxon>
        <taxon>Saccharomycotina</taxon>
        <taxon>Saccharomycetes</taxon>
        <taxon>Ascoideaceae</taxon>
        <taxon>Ascoidea</taxon>
    </lineage>
</organism>
<keyword evidence="2" id="KW-1185">Reference proteome</keyword>
<dbReference type="EMBL" id="KV454485">
    <property type="protein sequence ID" value="ODV59678.1"/>
    <property type="molecule type" value="Genomic_DNA"/>
</dbReference>
<dbReference type="GeneID" id="30967336"/>
<gene>
    <name evidence="1" type="ORF">ASCRUDRAFT_77025</name>
</gene>
<reference evidence="2" key="1">
    <citation type="submission" date="2016-05" db="EMBL/GenBank/DDBJ databases">
        <title>Comparative genomics of biotechnologically important yeasts.</title>
        <authorList>
            <consortium name="DOE Joint Genome Institute"/>
            <person name="Riley R."/>
            <person name="Haridas S."/>
            <person name="Wolfe K.H."/>
            <person name="Lopes M.R."/>
            <person name="Hittinger C.T."/>
            <person name="Goker M."/>
            <person name="Salamov A."/>
            <person name="Wisecaver J."/>
            <person name="Long T.M."/>
            <person name="Aerts A.L."/>
            <person name="Barry K."/>
            <person name="Choi C."/>
            <person name="Clum A."/>
            <person name="Coughlan A.Y."/>
            <person name="Deshpande S."/>
            <person name="Douglass A.P."/>
            <person name="Hanson S.J."/>
            <person name="Klenk H.-P."/>
            <person name="Labutti K."/>
            <person name="Lapidus A."/>
            <person name="Lindquist E."/>
            <person name="Lipzen A."/>
            <person name="Meier-Kolthoff J.P."/>
            <person name="Ohm R.A."/>
            <person name="Otillar R.P."/>
            <person name="Pangilinan J."/>
            <person name="Peng Y."/>
            <person name="Rokas A."/>
            <person name="Rosa C.A."/>
            <person name="Scheuner C."/>
            <person name="Sibirny A.A."/>
            <person name="Slot J.C."/>
            <person name="Stielow J.B."/>
            <person name="Sun H."/>
            <person name="Kurtzman C.P."/>
            <person name="Blackwell M."/>
            <person name="Grigoriev I.V."/>
            <person name="Jeffries T.W."/>
        </authorList>
    </citation>
    <scope>NUCLEOTIDE SEQUENCE [LARGE SCALE GENOMIC DNA]</scope>
    <source>
        <strain evidence="2">DSM 1968</strain>
    </source>
</reference>
<sequence length="54" mass="6395">MSILQLSNSTEHIFRVSLHWYIKKILIKLDFRSAIPYYILKVAIELIVFDVAFP</sequence>
<evidence type="ECO:0000313" key="1">
    <source>
        <dbReference type="EMBL" id="ODV59678.1"/>
    </source>
</evidence>
<evidence type="ECO:0000313" key="2">
    <source>
        <dbReference type="Proteomes" id="UP000095038"/>
    </source>
</evidence>
<dbReference type="AlphaFoldDB" id="A0A1D2VD99"/>